<comment type="caution">
    <text evidence="1">The sequence shown here is derived from an EMBL/GenBank/DDBJ whole genome shotgun (WGS) entry which is preliminary data.</text>
</comment>
<evidence type="ECO:0000313" key="2">
    <source>
        <dbReference type="Proteomes" id="UP001152622"/>
    </source>
</evidence>
<sequence length="66" mass="6960">MKANGDSATQMGIAQSQLIRFLLGVVGNQRAAQAKCLSGQPFEAPGEIPDLSEDRIGLIDCDGREA</sequence>
<dbReference type="AlphaFoldDB" id="A0A9Q1E9D9"/>
<proteinExistence type="predicted"/>
<dbReference type="Proteomes" id="UP001152622">
    <property type="component" value="Chromosome 21"/>
</dbReference>
<gene>
    <name evidence="1" type="ORF">SKAU_G00402930</name>
</gene>
<organism evidence="1 2">
    <name type="scientific">Synaphobranchus kaupii</name>
    <name type="common">Kaup's arrowtooth eel</name>
    <dbReference type="NCBI Taxonomy" id="118154"/>
    <lineage>
        <taxon>Eukaryota</taxon>
        <taxon>Metazoa</taxon>
        <taxon>Chordata</taxon>
        <taxon>Craniata</taxon>
        <taxon>Vertebrata</taxon>
        <taxon>Euteleostomi</taxon>
        <taxon>Actinopterygii</taxon>
        <taxon>Neopterygii</taxon>
        <taxon>Teleostei</taxon>
        <taxon>Anguilliformes</taxon>
        <taxon>Synaphobranchidae</taxon>
        <taxon>Synaphobranchus</taxon>
    </lineage>
</organism>
<name>A0A9Q1E9D9_SYNKA</name>
<evidence type="ECO:0000313" key="1">
    <source>
        <dbReference type="EMBL" id="KAJ8334654.1"/>
    </source>
</evidence>
<reference evidence="1" key="1">
    <citation type="journal article" date="2023" name="Science">
        <title>Genome structures resolve the early diversification of teleost fishes.</title>
        <authorList>
            <person name="Parey E."/>
            <person name="Louis A."/>
            <person name="Montfort J."/>
            <person name="Bouchez O."/>
            <person name="Roques C."/>
            <person name="Iampietro C."/>
            <person name="Lluch J."/>
            <person name="Castinel A."/>
            <person name="Donnadieu C."/>
            <person name="Desvignes T."/>
            <person name="Floi Bucao C."/>
            <person name="Jouanno E."/>
            <person name="Wen M."/>
            <person name="Mejri S."/>
            <person name="Dirks R."/>
            <person name="Jansen H."/>
            <person name="Henkel C."/>
            <person name="Chen W.J."/>
            <person name="Zahm M."/>
            <person name="Cabau C."/>
            <person name="Klopp C."/>
            <person name="Thompson A.W."/>
            <person name="Robinson-Rechavi M."/>
            <person name="Braasch I."/>
            <person name="Lecointre G."/>
            <person name="Bobe J."/>
            <person name="Postlethwait J.H."/>
            <person name="Berthelot C."/>
            <person name="Roest Crollius H."/>
            <person name="Guiguen Y."/>
        </authorList>
    </citation>
    <scope>NUCLEOTIDE SEQUENCE</scope>
    <source>
        <strain evidence="1">WJC10195</strain>
    </source>
</reference>
<keyword evidence="2" id="KW-1185">Reference proteome</keyword>
<dbReference type="EMBL" id="JAINUF010000021">
    <property type="protein sequence ID" value="KAJ8334654.1"/>
    <property type="molecule type" value="Genomic_DNA"/>
</dbReference>
<accession>A0A9Q1E9D9</accession>
<protein>
    <submittedName>
        <fullName evidence="1">Uncharacterized protein</fullName>
    </submittedName>
</protein>